<evidence type="ECO:0000313" key="5">
    <source>
        <dbReference type="EMBL" id="ANV80597.1"/>
    </source>
</evidence>
<reference evidence="5" key="1">
    <citation type="submission" date="2014-11" db="EMBL/GenBank/DDBJ databases">
        <authorList>
            <person name="Zhu J."/>
            <person name="Qi W."/>
            <person name="Song R."/>
        </authorList>
    </citation>
    <scope>NUCLEOTIDE SEQUENCE</scope>
</reference>
<dbReference type="Pfam" id="PF08753">
    <property type="entry name" value="NikR_C"/>
    <property type="match status" value="1"/>
</dbReference>
<evidence type="ECO:0000256" key="2">
    <source>
        <dbReference type="ARBA" id="ARBA00023125"/>
    </source>
</evidence>
<evidence type="ECO:0000259" key="4">
    <source>
        <dbReference type="Pfam" id="PF08753"/>
    </source>
</evidence>
<dbReference type="SUPFAM" id="SSF55021">
    <property type="entry name" value="ACT-like"/>
    <property type="match status" value="1"/>
</dbReference>
<dbReference type="SUPFAM" id="SSF47598">
    <property type="entry name" value="Ribbon-helix-helix"/>
    <property type="match status" value="1"/>
</dbReference>
<dbReference type="PANTHER" id="PTHR34719">
    <property type="entry name" value="NICKEL-RESPONSIVE REGULATOR"/>
    <property type="match status" value="1"/>
</dbReference>
<feature type="domain" description="Transcription factor NikR nickel binding C-terminal" evidence="4">
    <location>
        <begin position="62"/>
        <end position="131"/>
    </location>
</feature>
<dbReference type="InterPro" id="IPR010985">
    <property type="entry name" value="Ribbon_hlx_hlx"/>
</dbReference>
<dbReference type="EMBL" id="KP211895">
    <property type="protein sequence ID" value="ANV80597.1"/>
    <property type="molecule type" value="Genomic_DNA"/>
</dbReference>
<keyword evidence="2" id="KW-0238">DNA-binding</keyword>
<name>A0A1B1TE83_9ARCH</name>
<protein>
    <submittedName>
        <fullName evidence="5">CopG family transcriptional regulator, nickel-responsive regulator</fullName>
    </submittedName>
</protein>
<evidence type="ECO:0000256" key="1">
    <source>
        <dbReference type="ARBA" id="ARBA00023015"/>
    </source>
</evidence>
<evidence type="ECO:0000256" key="3">
    <source>
        <dbReference type="ARBA" id="ARBA00023163"/>
    </source>
</evidence>
<keyword evidence="1" id="KW-0805">Transcription regulation</keyword>
<dbReference type="InterPro" id="IPR014864">
    <property type="entry name" value="TF_NikR_Ni-bd_C"/>
</dbReference>
<dbReference type="PANTHER" id="PTHR34719:SF2">
    <property type="entry name" value="NICKEL-RESPONSIVE REGULATOR"/>
    <property type="match status" value="1"/>
</dbReference>
<dbReference type="GO" id="GO:0006355">
    <property type="term" value="P:regulation of DNA-templated transcription"/>
    <property type="evidence" value="ECO:0007669"/>
    <property type="project" value="InterPro"/>
</dbReference>
<reference evidence="5" key="2">
    <citation type="journal article" date="2015" name="ISME J.">
        <title>A new class of marine Euryarchaeota group II from the Mediterranean deep chlorophyll maximum.</title>
        <authorList>
            <person name="Martin-Cuadrado A.B."/>
            <person name="Garcia-Heredia I."/>
            <person name="Molto A.G."/>
            <person name="Lopez-Ubeda R."/>
            <person name="Kimes N."/>
            <person name="Lopez-Garcia P."/>
            <person name="Moreira D."/>
            <person name="Rodriguez-Valera F."/>
        </authorList>
    </citation>
    <scope>NUCLEOTIDE SEQUENCE</scope>
</reference>
<dbReference type="InterPro" id="IPR050192">
    <property type="entry name" value="CopG/NikR_regulator"/>
</dbReference>
<dbReference type="InterPro" id="IPR027271">
    <property type="entry name" value="Acetolactate_synth/TF_NikR_C"/>
</dbReference>
<dbReference type="CDD" id="cd22231">
    <property type="entry name" value="RHH_NikR_HicB-like"/>
    <property type="match status" value="1"/>
</dbReference>
<proteinExistence type="predicted"/>
<sequence length="143" mass="16407">MSQIITFSADKSFANDFDNLIEKSGYQNRSRFIRDASLFFSEIQQRGELNNMKDEEVLEGHLIVHYQHHDSVETKLMDIRHSHQIEISSSSHSCLRHSHTCVDIIQGIGSAINFRKVIEQLQNTPNVNKISFISAPMREEGCC</sequence>
<dbReference type="GO" id="GO:0003677">
    <property type="term" value="F:DNA binding"/>
    <property type="evidence" value="ECO:0007669"/>
    <property type="project" value="TreeGrafter"/>
</dbReference>
<dbReference type="Gene3D" id="3.30.70.1150">
    <property type="entry name" value="ACT-like. Chain A, domain 2"/>
    <property type="match status" value="1"/>
</dbReference>
<dbReference type="InterPro" id="IPR013321">
    <property type="entry name" value="Arc_rbn_hlx_hlx"/>
</dbReference>
<organism evidence="5">
    <name type="scientific">uncultured Poseidoniia archaeon</name>
    <dbReference type="NCBI Taxonomy" id="1697135"/>
    <lineage>
        <taxon>Archaea</taxon>
        <taxon>Methanobacteriati</taxon>
        <taxon>Thermoplasmatota</taxon>
        <taxon>Candidatus Poseidoniia</taxon>
        <taxon>environmental samples</taxon>
    </lineage>
</organism>
<accession>A0A1B1TE83</accession>
<dbReference type="Gene3D" id="1.10.1220.10">
    <property type="entry name" value="Met repressor-like"/>
    <property type="match status" value="1"/>
</dbReference>
<dbReference type="AlphaFoldDB" id="A0A1B1TE83"/>
<dbReference type="InterPro" id="IPR045865">
    <property type="entry name" value="ACT-like_dom_sf"/>
</dbReference>
<keyword evidence="3" id="KW-0804">Transcription</keyword>